<dbReference type="Pfam" id="PF00990">
    <property type="entry name" value="GGDEF"/>
    <property type="match status" value="1"/>
</dbReference>
<dbReference type="PANTHER" id="PTHR45138:SF9">
    <property type="entry name" value="DIGUANYLATE CYCLASE DGCM-RELATED"/>
    <property type="match status" value="1"/>
</dbReference>
<dbReference type="SUPFAM" id="SSF55073">
    <property type="entry name" value="Nucleotide cyclase"/>
    <property type="match status" value="1"/>
</dbReference>
<feature type="transmembrane region" description="Helical" evidence="3">
    <location>
        <begin position="6"/>
        <end position="28"/>
    </location>
</feature>
<dbReference type="NCBIfam" id="TIGR00254">
    <property type="entry name" value="GGDEF"/>
    <property type="match status" value="1"/>
</dbReference>
<protein>
    <recommendedName>
        <fullName evidence="1">diguanylate cyclase</fullName>
        <ecNumber evidence="1">2.7.7.65</ecNumber>
    </recommendedName>
</protein>
<dbReference type="Proteomes" id="UP000634011">
    <property type="component" value="Unassembled WGS sequence"/>
</dbReference>
<gene>
    <name evidence="5" type="ORF">H8K32_06695</name>
</gene>
<feature type="domain" description="GGDEF" evidence="4">
    <location>
        <begin position="258"/>
        <end position="388"/>
    </location>
</feature>
<dbReference type="InterPro" id="IPR050469">
    <property type="entry name" value="Diguanylate_Cyclase"/>
</dbReference>
<keyword evidence="3" id="KW-0472">Membrane</keyword>
<feature type="transmembrane region" description="Helical" evidence="3">
    <location>
        <begin position="67"/>
        <end position="85"/>
    </location>
</feature>
<comment type="catalytic activity">
    <reaction evidence="2">
        <text>2 GTP = 3',3'-c-di-GMP + 2 diphosphate</text>
        <dbReference type="Rhea" id="RHEA:24898"/>
        <dbReference type="ChEBI" id="CHEBI:33019"/>
        <dbReference type="ChEBI" id="CHEBI:37565"/>
        <dbReference type="ChEBI" id="CHEBI:58805"/>
        <dbReference type="EC" id="2.7.7.65"/>
    </reaction>
</comment>
<name>A0A923KKD4_9BURK</name>
<dbReference type="EC" id="2.7.7.65" evidence="1"/>
<evidence type="ECO:0000256" key="1">
    <source>
        <dbReference type="ARBA" id="ARBA00012528"/>
    </source>
</evidence>
<accession>A0A923KKD4</accession>
<keyword evidence="3" id="KW-1133">Transmembrane helix</keyword>
<dbReference type="FunFam" id="3.30.70.270:FF:000001">
    <property type="entry name" value="Diguanylate cyclase domain protein"/>
    <property type="match status" value="1"/>
</dbReference>
<dbReference type="CDD" id="cd01949">
    <property type="entry name" value="GGDEF"/>
    <property type="match status" value="1"/>
</dbReference>
<dbReference type="InterPro" id="IPR000160">
    <property type="entry name" value="GGDEF_dom"/>
</dbReference>
<reference evidence="5" key="1">
    <citation type="submission" date="2020-08" db="EMBL/GenBank/DDBJ databases">
        <title>Novel species isolated from subtropical streams in China.</title>
        <authorList>
            <person name="Lu H."/>
        </authorList>
    </citation>
    <scope>NUCLEOTIDE SEQUENCE</scope>
    <source>
        <strain evidence="5">KACC 12607</strain>
    </source>
</reference>
<dbReference type="SMART" id="SM00267">
    <property type="entry name" value="GGDEF"/>
    <property type="match status" value="1"/>
</dbReference>
<comment type="caution">
    <text evidence="5">The sequence shown here is derived from an EMBL/GenBank/DDBJ whole genome shotgun (WGS) entry which is preliminary data.</text>
</comment>
<evidence type="ECO:0000313" key="6">
    <source>
        <dbReference type="Proteomes" id="UP000634011"/>
    </source>
</evidence>
<evidence type="ECO:0000256" key="2">
    <source>
        <dbReference type="ARBA" id="ARBA00034247"/>
    </source>
</evidence>
<dbReference type="InterPro" id="IPR029787">
    <property type="entry name" value="Nucleotide_cyclase"/>
</dbReference>
<dbReference type="RefSeq" id="WP_186911713.1">
    <property type="nucleotide sequence ID" value="NZ_JACOFV010000005.1"/>
</dbReference>
<keyword evidence="3" id="KW-0812">Transmembrane</keyword>
<dbReference type="PANTHER" id="PTHR45138">
    <property type="entry name" value="REGULATORY COMPONENTS OF SENSORY TRANSDUCTION SYSTEM"/>
    <property type="match status" value="1"/>
</dbReference>
<dbReference type="PROSITE" id="PS50887">
    <property type="entry name" value="GGDEF"/>
    <property type="match status" value="1"/>
</dbReference>
<dbReference type="GO" id="GO:0052621">
    <property type="term" value="F:diguanylate cyclase activity"/>
    <property type="evidence" value="ECO:0007669"/>
    <property type="project" value="UniProtKB-EC"/>
</dbReference>
<dbReference type="Gene3D" id="3.30.70.270">
    <property type="match status" value="1"/>
</dbReference>
<sequence length="392" mass="43771">MPNFDLRTVVLMFTLVCLLMSVILYSASRNYPSYIGGLREWAAGSLAISTGSLLVGLRGIAPDLVSIILGNLFFYASSLLFMEGTRRFYKLSSIHKIWLVSFVAVQLLMLVFTYGYSSITVRTLLFTSASGLYISLSIFYAWKYGSRDFPTLFFIASLSAVCLLLAIRFCAAFYTLIALPQEGNNAYFSHSPIQTVYIVGMALLDMLGPMAFFLMATHELRIRLQELSNTDPLTGLLNRRALSTHTNLEIAKAKRSEQTISMLMIDLDLFKQINDQFGHDVGDKVLVHFSGIVRELCREIDYLARSGGEEFILILPATPIEDANSVAQRIQQALSNDKNNELPEYTCSIGVATQNDVNESFDSLLKRADKAMYRAKETGRNRIEIASSSARP</sequence>
<evidence type="ECO:0000259" key="4">
    <source>
        <dbReference type="PROSITE" id="PS50887"/>
    </source>
</evidence>
<feature type="transmembrane region" description="Helical" evidence="3">
    <location>
        <begin position="154"/>
        <end position="177"/>
    </location>
</feature>
<proteinExistence type="predicted"/>
<dbReference type="InterPro" id="IPR043128">
    <property type="entry name" value="Rev_trsase/Diguanyl_cyclase"/>
</dbReference>
<dbReference type="EMBL" id="JACOFV010000005">
    <property type="protein sequence ID" value="MBC3861780.1"/>
    <property type="molecule type" value="Genomic_DNA"/>
</dbReference>
<feature type="transmembrane region" description="Helical" evidence="3">
    <location>
        <begin position="197"/>
        <end position="216"/>
    </location>
</feature>
<feature type="transmembrane region" description="Helical" evidence="3">
    <location>
        <begin position="123"/>
        <end position="142"/>
    </location>
</feature>
<keyword evidence="6" id="KW-1185">Reference proteome</keyword>
<evidence type="ECO:0000313" key="5">
    <source>
        <dbReference type="EMBL" id="MBC3861780.1"/>
    </source>
</evidence>
<evidence type="ECO:0000256" key="3">
    <source>
        <dbReference type="SAM" id="Phobius"/>
    </source>
</evidence>
<organism evidence="5 6">
    <name type="scientific">Undibacterium jejuense</name>
    <dbReference type="NCBI Taxonomy" id="1344949"/>
    <lineage>
        <taxon>Bacteria</taxon>
        <taxon>Pseudomonadati</taxon>
        <taxon>Pseudomonadota</taxon>
        <taxon>Betaproteobacteria</taxon>
        <taxon>Burkholderiales</taxon>
        <taxon>Oxalobacteraceae</taxon>
        <taxon>Undibacterium</taxon>
    </lineage>
</organism>
<feature type="transmembrane region" description="Helical" evidence="3">
    <location>
        <begin position="97"/>
        <end position="117"/>
    </location>
</feature>
<dbReference type="AlphaFoldDB" id="A0A923KKD4"/>